<proteinExistence type="predicted"/>
<gene>
    <name evidence="2" type="ORF">Pc20g14150</name>
    <name evidence="2" type="ORF">PCH_Pc20g14150</name>
</gene>
<reference evidence="2 3" key="1">
    <citation type="journal article" date="2008" name="Nat. Biotechnol.">
        <title>Genome sequencing and analysis of the filamentous fungus Penicillium chrysogenum.</title>
        <authorList>
            <person name="van den Berg M.A."/>
            <person name="Albang R."/>
            <person name="Albermann K."/>
            <person name="Badger J.H."/>
            <person name="Daran J.-M."/>
            <person name="Driessen A.J.M."/>
            <person name="Garcia-Estrada C."/>
            <person name="Fedorova N.D."/>
            <person name="Harris D.M."/>
            <person name="Heijne W.H.M."/>
            <person name="Joardar V.S."/>
            <person name="Kiel J.A.K.W."/>
            <person name="Kovalchuk A."/>
            <person name="Martin J.F."/>
            <person name="Nierman W.C."/>
            <person name="Nijland J.G."/>
            <person name="Pronk J.T."/>
            <person name="Roubos J.A."/>
            <person name="van der Klei I.J."/>
            <person name="van Peij N.N.M.E."/>
            <person name="Veenhuis M."/>
            <person name="von Doehren H."/>
            <person name="Wagner C."/>
            <person name="Wortman J.R."/>
            <person name="Bovenberg R.A.L."/>
        </authorList>
    </citation>
    <scope>NUCLEOTIDE SEQUENCE [LARGE SCALE GENOMIC DNA]</scope>
    <source>
        <strain evidence="3">ATCC 28089 / DSM 1075 / NRRL 1951 / Wisconsin 54-1255</strain>
    </source>
</reference>
<keyword evidence="3" id="KW-1185">Reference proteome</keyword>
<sequence length="574" mass="62996">MLRGGGYDRNKARLHIVGRDRWRLRVDQWEKVVRQIYILYSMLNGVLLGRGLSARSTADPPPFASRADQLGHRCSMCVTSKMTKSQIDVSIFYSPRSLIRWESWGDWSEGAPFPTGLGDADAWFKDVGSTDASCVRRLDLMVSWLYGLPQGGLKPSTRPRGVIFSRLVDFQIDPITSLITCGCEPPSATDWGSLTFVDEGTIERIRTRALLTFIRYAEIGEDQRTDIPKLSGSPNICLEASFYLTSSIHSIGPADICCGIRWARDGYCVGGISENHPIAGKKSCSDRLLTATSAKSGSQGELVGQRAAVNKEKNCRLDRERGNVTVAEHRTRNQSLQTAQPSGEYGFVYSAQTPRQKTFTSQELSSVDEKSNSGSEADVGGADSPISSDSSQRGSGMKGRESQDFQDTSWLRILKNLKIISPKLVANTRQPLGAWALILLGAVTAKTPGFVSARINSPQSTNQRSANVDLSSPMAAWRLGEWTTAHLVRHNPTLLSSTPYIVMIGIKIKGSAGYPQQILVPHTRLDSMPRARHLGVLARGIANSRKCSSAVWRGLFWAFLAFPLFQAAALRGLL</sequence>
<dbReference type="Proteomes" id="UP000000724">
    <property type="component" value="Contig Pc00c20"/>
</dbReference>
<name>B6HHA1_PENRW</name>
<dbReference type="HOGENOM" id="CLU_474946_0_0_1"/>
<organism evidence="2 3">
    <name type="scientific">Penicillium rubens (strain ATCC 28089 / DSM 1075 / NRRL 1951 / Wisconsin 54-1255)</name>
    <name type="common">Penicillium chrysogenum</name>
    <dbReference type="NCBI Taxonomy" id="500485"/>
    <lineage>
        <taxon>Eukaryota</taxon>
        <taxon>Fungi</taxon>
        <taxon>Dikarya</taxon>
        <taxon>Ascomycota</taxon>
        <taxon>Pezizomycotina</taxon>
        <taxon>Eurotiomycetes</taxon>
        <taxon>Eurotiomycetidae</taxon>
        <taxon>Eurotiales</taxon>
        <taxon>Aspergillaceae</taxon>
        <taxon>Penicillium</taxon>
        <taxon>Penicillium chrysogenum species complex</taxon>
    </lineage>
</organism>
<feature type="compositionally biased region" description="Basic and acidic residues" evidence="1">
    <location>
        <begin position="313"/>
        <end position="331"/>
    </location>
</feature>
<dbReference type="AlphaFoldDB" id="B6HHA1"/>
<feature type="region of interest" description="Disordered" evidence="1">
    <location>
        <begin position="313"/>
        <end position="339"/>
    </location>
</feature>
<protein>
    <submittedName>
        <fullName evidence="2">Uncharacterized protein</fullName>
    </submittedName>
</protein>
<accession>B6HHA1</accession>
<dbReference type="VEuPathDB" id="FungiDB:PCH_Pc20g14150"/>
<evidence type="ECO:0000313" key="3">
    <source>
        <dbReference type="Proteomes" id="UP000000724"/>
    </source>
</evidence>
<feature type="region of interest" description="Disordered" evidence="1">
    <location>
        <begin position="358"/>
        <end position="403"/>
    </location>
</feature>
<evidence type="ECO:0000256" key="1">
    <source>
        <dbReference type="SAM" id="MobiDB-lite"/>
    </source>
</evidence>
<feature type="compositionally biased region" description="Polar residues" evidence="1">
    <location>
        <begin position="385"/>
        <end position="394"/>
    </location>
</feature>
<evidence type="ECO:0000313" key="2">
    <source>
        <dbReference type="EMBL" id="CAP86744.1"/>
    </source>
</evidence>
<dbReference type="EMBL" id="AM920435">
    <property type="protein sequence ID" value="CAP86744.1"/>
    <property type="molecule type" value="Genomic_DNA"/>
</dbReference>